<dbReference type="InterPro" id="IPR001638">
    <property type="entry name" value="Solute-binding_3/MltF_N"/>
</dbReference>
<dbReference type="EMBL" id="JACIET010000001">
    <property type="protein sequence ID" value="MBB4012357.1"/>
    <property type="molecule type" value="Genomic_DNA"/>
</dbReference>
<feature type="chain" id="PRO_5032352149" evidence="2">
    <location>
        <begin position="22"/>
        <end position="267"/>
    </location>
</feature>
<comment type="caution">
    <text evidence="4">The sequence shown here is derived from an EMBL/GenBank/DDBJ whole genome shotgun (WGS) entry which is preliminary data.</text>
</comment>
<evidence type="ECO:0000256" key="2">
    <source>
        <dbReference type="SAM" id="SignalP"/>
    </source>
</evidence>
<evidence type="ECO:0000259" key="3">
    <source>
        <dbReference type="SMART" id="SM00062"/>
    </source>
</evidence>
<gene>
    <name evidence="4" type="ORF">GGR36_001665</name>
</gene>
<evidence type="ECO:0000313" key="5">
    <source>
        <dbReference type="Proteomes" id="UP000561045"/>
    </source>
</evidence>
<dbReference type="SUPFAM" id="SSF53850">
    <property type="entry name" value="Periplasmic binding protein-like II"/>
    <property type="match status" value="1"/>
</dbReference>
<dbReference type="Proteomes" id="UP000561045">
    <property type="component" value="Unassembled WGS sequence"/>
</dbReference>
<dbReference type="AlphaFoldDB" id="A0A840BPJ8"/>
<accession>A0A840BPJ8</accession>
<evidence type="ECO:0000256" key="1">
    <source>
        <dbReference type="ARBA" id="ARBA00022729"/>
    </source>
</evidence>
<dbReference type="RefSeq" id="WP_183634170.1">
    <property type="nucleotide sequence ID" value="NZ_BAABLE010000011.1"/>
</dbReference>
<organism evidence="4 5">
    <name type="scientific">Niveibacterium umoris</name>
    <dbReference type="NCBI Taxonomy" id="1193620"/>
    <lineage>
        <taxon>Bacteria</taxon>
        <taxon>Pseudomonadati</taxon>
        <taxon>Pseudomonadota</taxon>
        <taxon>Betaproteobacteria</taxon>
        <taxon>Rhodocyclales</taxon>
        <taxon>Rhodocyclaceae</taxon>
        <taxon>Niveibacterium</taxon>
    </lineage>
</organism>
<reference evidence="4 5" key="1">
    <citation type="submission" date="2020-08" db="EMBL/GenBank/DDBJ databases">
        <title>Genomic Encyclopedia of Type Strains, Phase IV (KMG-IV): sequencing the most valuable type-strain genomes for metagenomic binning, comparative biology and taxonomic classification.</title>
        <authorList>
            <person name="Goeker M."/>
        </authorList>
    </citation>
    <scope>NUCLEOTIDE SEQUENCE [LARGE SCALE GENOMIC DNA]</scope>
    <source>
        <strain evidence="4 5">DSM 106739</strain>
    </source>
</reference>
<dbReference type="Pfam" id="PF00497">
    <property type="entry name" value="SBP_bac_3"/>
    <property type="match status" value="1"/>
</dbReference>
<dbReference type="SMART" id="SM00062">
    <property type="entry name" value="PBPb"/>
    <property type="match status" value="1"/>
</dbReference>
<feature type="signal peptide" evidence="2">
    <location>
        <begin position="1"/>
        <end position="21"/>
    </location>
</feature>
<feature type="domain" description="Solute-binding protein family 3/N-terminal" evidence="3">
    <location>
        <begin position="30"/>
        <end position="259"/>
    </location>
</feature>
<dbReference type="PANTHER" id="PTHR35936:SF35">
    <property type="entry name" value="L-CYSTINE-BINDING PROTEIN TCYJ"/>
    <property type="match status" value="1"/>
</dbReference>
<dbReference type="Gene3D" id="3.40.190.10">
    <property type="entry name" value="Periplasmic binding protein-like II"/>
    <property type="match status" value="2"/>
</dbReference>
<dbReference type="PANTHER" id="PTHR35936">
    <property type="entry name" value="MEMBRANE-BOUND LYTIC MUREIN TRANSGLYCOSYLASE F"/>
    <property type="match status" value="1"/>
</dbReference>
<proteinExistence type="predicted"/>
<keyword evidence="1 2" id="KW-0732">Signal</keyword>
<name>A0A840BPJ8_9RHOO</name>
<sequence length="267" mass="30099">MRWQHRSLFIALLLWFGWAAAAPLETCSRPLTVGYYLIPPLYFKTHENPVWRGVDKDVIDELARRTGCTFVPRFESRVRIWAQLESGQLDLTVSGIPTPERERFATFLIYLQTRNMLAIRRDDSRPPQTAKALAAAERFTLATTRGYRYGPPFEAWIVRLAATNQIVETADEEAALHLLSIGRVDGAIVRESAWEYYASEFPAGSLRLVDMEAPYVPAGLAMSREHIGEGLRKTFAEAIAAMKRDGTLLKIAERHVSGEASARLVSF</sequence>
<protein>
    <submittedName>
        <fullName evidence="4">Polar amino acid transport system substrate-binding protein</fullName>
    </submittedName>
</protein>
<keyword evidence="5" id="KW-1185">Reference proteome</keyword>
<evidence type="ECO:0000313" key="4">
    <source>
        <dbReference type="EMBL" id="MBB4012357.1"/>
    </source>
</evidence>